<reference evidence="2" key="1">
    <citation type="submission" date="2006-09" db="EMBL/GenBank/DDBJ databases">
        <title>Complete sequence of Rhodopseudomonas palustris BisA53.</title>
        <authorList>
            <consortium name="US DOE Joint Genome Institute"/>
            <person name="Copeland A."/>
            <person name="Lucas S."/>
            <person name="Lapidus A."/>
            <person name="Barry K."/>
            <person name="Detter J.C."/>
            <person name="Glavina del Rio T."/>
            <person name="Hammon N."/>
            <person name="Israni S."/>
            <person name="Dalin E."/>
            <person name="Tice H."/>
            <person name="Pitluck S."/>
            <person name="Chain P."/>
            <person name="Malfatti S."/>
            <person name="Shin M."/>
            <person name="Vergez L."/>
            <person name="Schmutz J."/>
            <person name="Larimer F."/>
            <person name="Land M."/>
            <person name="Hauser L."/>
            <person name="Pelletier D.A."/>
            <person name="Kyrpides N."/>
            <person name="Kim E."/>
            <person name="Harwood C.S."/>
            <person name="Oda Y."/>
            <person name="Richardson P."/>
        </authorList>
    </citation>
    <scope>NUCLEOTIDE SEQUENCE [LARGE SCALE GENOMIC DNA]</scope>
    <source>
        <strain evidence="2">BisA53</strain>
    </source>
</reference>
<feature type="compositionally biased region" description="Low complexity" evidence="1">
    <location>
        <begin position="1"/>
        <end position="10"/>
    </location>
</feature>
<dbReference type="EMBL" id="CP000463">
    <property type="protein sequence ID" value="ABJ05514.1"/>
    <property type="molecule type" value="Genomic_DNA"/>
</dbReference>
<name>Q07RC0_RHOP5</name>
<dbReference type="KEGG" id="rpe:RPE_1564"/>
<evidence type="ECO:0000256" key="1">
    <source>
        <dbReference type="SAM" id="MobiDB-lite"/>
    </source>
</evidence>
<feature type="compositionally biased region" description="Pro residues" evidence="1">
    <location>
        <begin position="11"/>
        <end position="22"/>
    </location>
</feature>
<dbReference type="AlphaFoldDB" id="Q07RC0"/>
<gene>
    <name evidence="2" type="ordered locus">RPE_1564</name>
</gene>
<feature type="region of interest" description="Disordered" evidence="1">
    <location>
        <begin position="1"/>
        <end position="73"/>
    </location>
</feature>
<feature type="compositionally biased region" description="Polar residues" evidence="1">
    <location>
        <begin position="46"/>
        <end position="56"/>
    </location>
</feature>
<dbReference type="STRING" id="316055.RPE_1564"/>
<organism evidence="2">
    <name type="scientific">Rhodopseudomonas palustris (strain BisA53)</name>
    <dbReference type="NCBI Taxonomy" id="316055"/>
    <lineage>
        <taxon>Bacteria</taxon>
        <taxon>Pseudomonadati</taxon>
        <taxon>Pseudomonadota</taxon>
        <taxon>Alphaproteobacteria</taxon>
        <taxon>Hyphomicrobiales</taxon>
        <taxon>Nitrobacteraceae</taxon>
        <taxon>Rhodopseudomonas</taxon>
    </lineage>
</organism>
<proteinExistence type="predicted"/>
<accession>Q07RC0</accession>
<protein>
    <submittedName>
        <fullName evidence="2">Formin</fullName>
    </submittedName>
</protein>
<sequence>MMSVSSVTASPSPPPPPPPAKPPVDAKAEETNVNAVQAKDDAEAKTSATENSSQASPKAPLPPGQGTRVDIIA</sequence>
<dbReference type="HOGENOM" id="CLU_2828400_0_0_5"/>
<evidence type="ECO:0000313" key="2">
    <source>
        <dbReference type="EMBL" id="ABJ05514.1"/>
    </source>
</evidence>